<proteinExistence type="inferred from homology"/>
<reference evidence="13 14" key="1">
    <citation type="journal article" date="2016" name="Genome Announc.">
        <title>Complete Genome Sequence of Thiostrepton-Producing Streptomyces laurentii ATCC 31255.</title>
        <authorList>
            <person name="Doi K."/>
            <person name="Fujino Y."/>
            <person name="Nagayoshi Y."/>
            <person name="Ohshima T."/>
            <person name="Ogata S."/>
        </authorList>
    </citation>
    <scope>NUCLEOTIDE SEQUENCE [LARGE SCALE GENOMIC DNA]</scope>
    <source>
        <strain evidence="13 14">ATCC 31255</strain>
    </source>
</reference>
<feature type="active site" evidence="9">
    <location>
        <position position="115"/>
    </location>
</feature>
<evidence type="ECO:0000256" key="1">
    <source>
        <dbReference type="ARBA" id="ARBA00004401"/>
    </source>
</evidence>
<accession>A0A161JGR4</accession>
<evidence type="ECO:0000256" key="3">
    <source>
        <dbReference type="ARBA" id="ARBA00013650"/>
    </source>
</evidence>
<name>A0A161JGR4_STRLU</name>
<evidence type="ECO:0000259" key="12">
    <source>
        <dbReference type="Pfam" id="PF10502"/>
    </source>
</evidence>
<evidence type="ECO:0000256" key="8">
    <source>
        <dbReference type="ARBA" id="ARBA00023136"/>
    </source>
</evidence>
<comment type="similarity">
    <text evidence="2">Belongs to the peptidase S26 family. IMP2 subfamily.</text>
</comment>
<dbReference type="CDD" id="cd06462">
    <property type="entry name" value="Peptidase_S24_S26"/>
    <property type="match status" value="1"/>
</dbReference>
<comment type="subcellular location">
    <subcellularLocation>
        <location evidence="1">Cell membrane</location>
        <topology evidence="1">Single-pass type II membrane protein</topology>
    </subcellularLocation>
</comment>
<gene>
    <name evidence="13" type="ORF">SLA_0507</name>
</gene>
<feature type="active site" evidence="9">
    <location>
        <position position="157"/>
    </location>
</feature>
<dbReference type="InterPro" id="IPR036286">
    <property type="entry name" value="LexA/Signal_pep-like_sf"/>
</dbReference>
<evidence type="ECO:0000256" key="4">
    <source>
        <dbReference type="ARBA" id="ARBA00022670"/>
    </source>
</evidence>
<evidence type="ECO:0000313" key="13">
    <source>
        <dbReference type="EMBL" id="BAU81462.1"/>
    </source>
</evidence>
<keyword evidence="7 11" id="KW-1133">Transmembrane helix</keyword>
<dbReference type="PANTHER" id="PTHR46041:SF2">
    <property type="entry name" value="MITOCHONDRIAL INNER MEMBRANE PROTEASE SUBUNIT 2"/>
    <property type="match status" value="1"/>
</dbReference>
<dbReference type="Proteomes" id="UP000217676">
    <property type="component" value="Chromosome"/>
</dbReference>
<dbReference type="GO" id="GO:0005886">
    <property type="term" value="C:plasma membrane"/>
    <property type="evidence" value="ECO:0007669"/>
    <property type="project" value="UniProtKB-SubCell"/>
</dbReference>
<evidence type="ECO:0000256" key="2">
    <source>
        <dbReference type="ARBA" id="ARBA00007066"/>
    </source>
</evidence>
<feature type="compositionally biased region" description="Pro residues" evidence="10">
    <location>
        <begin position="1"/>
        <end position="10"/>
    </location>
</feature>
<organism evidence="13 14">
    <name type="scientific">Streptomyces laurentii</name>
    <dbReference type="NCBI Taxonomy" id="39478"/>
    <lineage>
        <taxon>Bacteria</taxon>
        <taxon>Bacillati</taxon>
        <taxon>Actinomycetota</taxon>
        <taxon>Actinomycetes</taxon>
        <taxon>Kitasatosporales</taxon>
        <taxon>Streptomycetaceae</taxon>
        <taxon>Streptomyces</taxon>
    </lineage>
</organism>
<evidence type="ECO:0000313" key="14">
    <source>
        <dbReference type="Proteomes" id="UP000217676"/>
    </source>
</evidence>
<dbReference type="PANTHER" id="PTHR46041">
    <property type="entry name" value="MITOCHONDRIAL INNER MEMBRANE PROTEASE SUBUNIT 2"/>
    <property type="match status" value="1"/>
</dbReference>
<dbReference type="GO" id="GO:0004252">
    <property type="term" value="F:serine-type endopeptidase activity"/>
    <property type="evidence" value="ECO:0007669"/>
    <property type="project" value="InterPro"/>
</dbReference>
<feature type="domain" description="Peptidase S26" evidence="12">
    <location>
        <begin position="87"/>
        <end position="168"/>
    </location>
</feature>
<keyword evidence="14" id="KW-1185">Reference proteome</keyword>
<feature type="region of interest" description="Disordered" evidence="10">
    <location>
        <begin position="1"/>
        <end position="50"/>
    </location>
</feature>
<keyword evidence="4" id="KW-0645">Protease</keyword>
<dbReference type="GO" id="GO:0006465">
    <property type="term" value="P:signal peptide processing"/>
    <property type="evidence" value="ECO:0007669"/>
    <property type="project" value="InterPro"/>
</dbReference>
<keyword evidence="8 11" id="KW-0472">Membrane</keyword>
<evidence type="ECO:0000256" key="9">
    <source>
        <dbReference type="PIRSR" id="PIRSR600223-1"/>
    </source>
</evidence>
<feature type="compositionally biased region" description="Pro residues" evidence="10">
    <location>
        <begin position="31"/>
        <end position="40"/>
    </location>
</feature>
<evidence type="ECO:0000256" key="11">
    <source>
        <dbReference type="SAM" id="Phobius"/>
    </source>
</evidence>
<evidence type="ECO:0000256" key="7">
    <source>
        <dbReference type="ARBA" id="ARBA00022989"/>
    </source>
</evidence>
<dbReference type="AlphaFoldDB" id="A0A161JGR4"/>
<feature type="domain" description="Peptidase S26" evidence="12">
    <location>
        <begin position="180"/>
        <end position="216"/>
    </location>
</feature>
<sequence length="221" mass="22578">MTPAPAPGPHRPPRSGFRGPSLFRTAQPSPDAGPPAPPGPDIGLLGPGPRRSPGVRTGLALAVGAAWPAAGALGAGGRPASALAAAVIAAVLTLALAGIVLLGRRLVVVTVRGESMRPAYRDGDRLLVRRGPGRPRRGDVVVLVPPGARHSRHWIVKRVAAAPGDRVPRGDVPALTAVPEAHVPPGRLVLLGDNPPASIDSRQVGYFPADTLLGVVLRPLT</sequence>
<feature type="compositionally biased region" description="Low complexity" evidence="10">
    <location>
        <begin position="41"/>
        <end position="50"/>
    </location>
</feature>
<keyword evidence="5 11" id="KW-0812">Transmembrane</keyword>
<dbReference type="KEGG" id="slau:SLA_0507"/>
<keyword evidence="6" id="KW-0378">Hydrolase</keyword>
<dbReference type="EMBL" id="AP017424">
    <property type="protein sequence ID" value="BAU81462.1"/>
    <property type="molecule type" value="Genomic_DNA"/>
</dbReference>
<dbReference type="InterPro" id="IPR000223">
    <property type="entry name" value="Pept_S26A_signal_pept_1"/>
</dbReference>
<dbReference type="InterPro" id="IPR019533">
    <property type="entry name" value="Peptidase_S26"/>
</dbReference>
<dbReference type="RefSeq" id="WP_359877129.1">
    <property type="nucleotide sequence ID" value="NZ_JBEYHT010000022.1"/>
</dbReference>
<protein>
    <recommendedName>
        <fullName evidence="3">Mitochondrial inner membrane protease subunit 2</fullName>
    </recommendedName>
</protein>
<dbReference type="SUPFAM" id="SSF51306">
    <property type="entry name" value="LexA/Signal peptidase"/>
    <property type="match status" value="1"/>
</dbReference>
<dbReference type="InterPro" id="IPR037730">
    <property type="entry name" value="IMP2"/>
</dbReference>
<feature type="transmembrane region" description="Helical" evidence="11">
    <location>
        <begin position="82"/>
        <end position="102"/>
    </location>
</feature>
<evidence type="ECO:0000256" key="6">
    <source>
        <dbReference type="ARBA" id="ARBA00022801"/>
    </source>
</evidence>
<dbReference type="Gene3D" id="2.10.109.10">
    <property type="entry name" value="Umud Fragment, subunit A"/>
    <property type="match status" value="1"/>
</dbReference>
<dbReference type="Pfam" id="PF10502">
    <property type="entry name" value="Peptidase_S26"/>
    <property type="match status" value="2"/>
</dbReference>
<evidence type="ECO:0000256" key="10">
    <source>
        <dbReference type="SAM" id="MobiDB-lite"/>
    </source>
</evidence>
<evidence type="ECO:0000256" key="5">
    <source>
        <dbReference type="ARBA" id="ARBA00022692"/>
    </source>
</evidence>
<dbReference type="PRINTS" id="PR00727">
    <property type="entry name" value="LEADERPTASE"/>
</dbReference>